<comment type="pathway">
    <text evidence="1">Biopolymer metabolism; poly-(R)-3-hydroxybutanoate biosynthesis.</text>
</comment>
<name>A0A2W4S4C6_9GAMM</name>
<reference evidence="4 5" key="1">
    <citation type="journal article" date="2018" name="Aquat. Microb. Ecol.">
        <title>Gammaproteobacterial methanotrophs dominate.</title>
        <authorList>
            <person name="Rissanen A.J."/>
            <person name="Saarenheimo J."/>
            <person name="Tiirola M."/>
            <person name="Peura S."/>
            <person name="Aalto S.L."/>
            <person name="Karvinen A."/>
            <person name="Nykanen H."/>
        </authorList>
    </citation>
    <scope>NUCLEOTIDE SEQUENCE [LARGE SCALE GENOMIC DNA]</scope>
    <source>
        <strain evidence="4">AMbin10</strain>
    </source>
</reference>
<evidence type="ECO:0000256" key="1">
    <source>
        <dbReference type="ARBA" id="ARBA00004683"/>
    </source>
</evidence>
<dbReference type="GO" id="GO:0042619">
    <property type="term" value="P:poly-hydroxybutyrate biosynthetic process"/>
    <property type="evidence" value="ECO:0007669"/>
    <property type="project" value="UniProtKB-KW"/>
</dbReference>
<evidence type="ECO:0000256" key="2">
    <source>
        <dbReference type="ARBA" id="ARBA00019066"/>
    </source>
</evidence>
<organism evidence="4 5">
    <name type="scientific">Candidatus Methylumidiphilus alinenensis</name>
    <dbReference type="NCBI Taxonomy" id="2202197"/>
    <lineage>
        <taxon>Bacteria</taxon>
        <taxon>Pseudomonadati</taxon>
        <taxon>Pseudomonadota</taxon>
        <taxon>Gammaproteobacteria</taxon>
        <taxon>Methylococcales</taxon>
        <taxon>Candidatus Methylumidiphilus</taxon>
    </lineage>
</organism>
<evidence type="ECO:0000313" key="5">
    <source>
        <dbReference type="Proteomes" id="UP000249396"/>
    </source>
</evidence>
<dbReference type="UniPathway" id="UPA00917"/>
<dbReference type="Pfam" id="PF09712">
    <property type="entry name" value="PHA_synth_III_E"/>
    <property type="match status" value="1"/>
</dbReference>
<dbReference type="AlphaFoldDB" id="A0A2W4S4C6"/>
<dbReference type="Proteomes" id="UP000249396">
    <property type="component" value="Unassembled WGS sequence"/>
</dbReference>
<dbReference type="InterPro" id="IPR010123">
    <property type="entry name" value="PHA_synth_III_E"/>
</dbReference>
<protein>
    <recommendedName>
        <fullName evidence="2">Poly(3-hydroxyalkanoate) polymerase subunit PhaE</fullName>
    </recommendedName>
</protein>
<gene>
    <name evidence="4" type="ORF">DM484_30865</name>
</gene>
<proteinExistence type="predicted"/>
<evidence type="ECO:0000313" key="4">
    <source>
        <dbReference type="EMBL" id="PZN68794.1"/>
    </source>
</evidence>
<sequence length="352" mass="40482">MENTQSYFETWLKAQEKLFDGLIENTKRTQQLFINQQYPGFSGDAGGFSNPYSSWMSAVMKSLSEPGINNQVIKDNLSRIFGGSNAYTKLYEVWLPLMKAAQERSVNPEAYKEYIDPSKYKELIDKVFGFDSEATKLMLNQAVQFLELLSGSGQQFTAPWVNAMKESLGAFPQLAQGHPESFMNMFHSMFNAFDNTVGKVFHVPPVGRDREKLELILRCFDDLSVYAAKNTEYQHTIYITGLTAMDKVVERLAEKITSGEEIKQFDEFFDIWIDTSEQAYYKLFKTEEFAKLQGELLDTSLDVKAHFFKLMESHLSDLPIALRSEMDDLYKTVYDLKKSVKKLEKQLKENAQ</sequence>
<comment type="caution">
    <text evidence="4">The sequence shown here is derived from an EMBL/GenBank/DDBJ whole genome shotgun (WGS) entry which is preliminary data.</text>
</comment>
<accession>A0A2W4S4C6</accession>
<dbReference type="EMBL" id="QJPH01000595">
    <property type="protein sequence ID" value="PZN68794.1"/>
    <property type="molecule type" value="Genomic_DNA"/>
</dbReference>
<keyword evidence="3" id="KW-0583">PHB biosynthesis</keyword>
<evidence type="ECO:0000256" key="3">
    <source>
        <dbReference type="ARBA" id="ARBA00022752"/>
    </source>
</evidence>